<feature type="coiled-coil region" evidence="1">
    <location>
        <begin position="481"/>
        <end position="532"/>
    </location>
</feature>
<sequence>MDKWGKRYVKVLALGGAIVTGITLNSTDAFAAEADTNEGIVPVSIGEQQDEKQTIKGSEIIQDMEDAVDIVEGDAVAEESYLTKAEDAIDNGEMDITAAEELIQNGKDVLAQATEKNDFVKKEFNEVVAETQAANEEFKKQAEVTGLGEFATKTEAAESNREKIEIVSEAEAEASRVYKEVLSERNEAFTEFTNYENQKEALDKQKVEIDAEWDDAERKYNAAKEKVDYYNEQIKEANQQYKELLEQLKESEKLQSELLEIINSDDVPELMERYEEVNEKIASVQAEIEENENDLAGIYKIIEENQKIIDDLQEEYDEYIKTLEIEKRKCKELAAEVQKIAEETENARQEKDDLMATIESTNDEMKTMSVEIAEYKEQMENNLAVYGENTEEEINHLADLEAQYKELEEKHDAASEKYPVALERYDQLRQEYYEKEDQQLAEEESLAHYENINGARFQVMYEAQATIEQVSEVVGDFLSYIESLNSDLSEYEKEKARLKEYIDKYESAKEQYQNELNKYAKLNEDILEAEAGLKGLGIGLSSAEFELSEVEEMLENVGGSAFFFDLEYADFMEEYNNVKENYDALQEKVDALSSFIEMANAYKDALSNETAAKALVERSEKAFKEVTVSYNALVKIIEEYKSSIPTPEPIHVPTEEEVWEIIEENMWTKDPSEYSHEEIVKSLECLAYLQKVQLQDPAMMELFLEAYNTYHAELIEQVEPYLKMLNISFDEVEAIFMRVIFG</sequence>
<evidence type="ECO:0000256" key="1">
    <source>
        <dbReference type="SAM" id="Coils"/>
    </source>
</evidence>
<dbReference type="Gene3D" id="1.10.287.1490">
    <property type="match status" value="1"/>
</dbReference>
<dbReference type="Gene3D" id="1.10.287.2610">
    <property type="match status" value="1"/>
</dbReference>
<feature type="coiled-coil region" evidence="1">
    <location>
        <begin position="82"/>
        <end position="141"/>
    </location>
</feature>
<organism evidence="3 4">
    <name type="scientific">Pseudobutyrivibrio xylanivorans</name>
    <dbReference type="NCBI Taxonomy" id="185007"/>
    <lineage>
        <taxon>Bacteria</taxon>
        <taxon>Bacillati</taxon>
        <taxon>Bacillota</taxon>
        <taxon>Clostridia</taxon>
        <taxon>Lachnospirales</taxon>
        <taxon>Lachnospiraceae</taxon>
        <taxon>Pseudobutyrivibrio</taxon>
    </lineage>
</organism>
<gene>
    <name evidence="3" type="ORF">SAMN02910350_01905</name>
</gene>
<keyword evidence="1" id="KW-0175">Coiled coil</keyword>
<evidence type="ECO:0000256" key="2">
    <source>
        <dbReference type="SAM" id="SignalP"/>
    </source>
</evidence>
<feature type="chain" id="PRO_5011729276" description="Chromosome segregation ATPase" evidence="2">
    <location>
        <begin position="32"/>
        <end position="742"/>
    </location>
</feature>
<evidence type="ECO:0000313" key="4">
    <source>
        <dbReference type="Proteomes" id="UP000199428"/>
    </source>
</evidence>
<name>A0A1G5S2A1_PSEXY</name>
<dbReference type="RefSeq" id="WP_090163053.1">
    <property type="nucleotide sequence ID" value="NZ_FMWK01000010.1"/>
</dbReference>
<accession>A0A1G5S2A1</accession>
<reference evidence="3 4" key="1">
    <citation type="submission" date="2016-10" db="EMBL/GenBank/DDBJ databases">
        <authorList>
            <person name="de Groot N.N."/>
        </authorList>
    </citation>
    <scope>NUCLEOTIDE SEQUENCE [LARGE SCALE GENOMIC DNA]</scope>
    <source>
        <strain evidence="3 4">DSM 10317</strain>
    </source>
</reference>
<dbReference type="AlphaFoldDB" id="A0A1G5S2A1"/>
<protein>
    <recommendedName>
        <fullName evidence="5">Chromosome segregation ATPase</fullName>
    </recommendedName>
</protein>
<dbReference type="Proteomes" id="UP000199428">
    <property type="component" value="Unassembled WGS sequence"/>
</dbReference>
<feature type="coiled-coil region" evidence="1">
    <location>
        <begin position="185"/>
        <end position="424"/>
    </location>
</feature>
<evidence type="ECO:0000313" key="3">
    <source>
        <dbReference type="EMBL" id="SCZ79699.1"/>
    </source>
</evidence>
<feature type="signal peptide" evidence="2">
    <location>
        <begin position="1"/>
        <end position="31"/>
    </location>
</feature>
<evidence type="ECO:0008006" key="5">
    <source>
        <dbReference type="Google" id="ProtNLM"/>
    </source>
</evidence>
<keyword evidence="2" id="KW-0732">Signal</keyword>
<dbReference type="EMBL" id="FMWK01000010">
    <property type="protein sequence ID" value="SCZ79699.1"/>
    <property type="molecule type" value="Genomic_DNA"/>
</dbReference>
<proteinExistence type="predicted"/>